<protein>
    <submittedName>
        <fullName evidence="2">Phage terminase large subunit</fullName>
    </submittedName>
</protein>
<sequence>MKEVNVGFNRNFKEFNECKKRYRLAKGSAGSGKSVNIAQNFIIKLGDPKYKGANLLCVRKVDTTNKDSTYAELKSAI</sequence>
<evidence type="ECO:0000259" key="1">
    <source>
        <dbReference type="Pfam" id="PF04466"/>
    </source>
</evidence>
<evidence type="ECO:0000313" key="3">
    <source>
        <dbReference type="Proteomes" id="UP001212160"/>
    </source>
</evidence>
<dbReference type="Proteomes" id="UP001212160">
    <property type="component" value="Unassembled WGS sequence"/>
</dbReference>
<gene>
    <name evidence="2" type="ORF">PNW85_21430</name>
</gene>
<organism evidence="2 3">
    <name type="scientific">Mediterraneibacter gnavus</name>
    <name type="common">Ruminococcus gnavus</name>
    <dbReference type="NCBI Taxonomy" id="33038"/>
    <lineage>
        <taxon>Bacteria</taxon>
        <taxon>Bacillati</taxon>
        <taxon>Bacillota</taxon>
        <taxon>Clostridia</taxon>
        <taxon>Lachnospirales</taxon>
        <taxon>Lachnospiraceae</taxon>
        <taxon>Mediterraneibacter</taxon>
    </lineage>
</organism>
<dbReference type="InterPro" id="IPR035412">
    <property type="entry name" value="Terminase_L_N"/>
</dbReference>
<dbReference type="AlphaFoldDB" id="A0AAW6DL88"/>
<proteinExistence type="predicted"/>
<comment type="caution">
    <text evidence="2">The sequence shown here is derived from an EMBL/GenBank/DDBJ whole genome shotgun (WGS) entry which is preliminary data.</text>
</comment>
<feature type="non-terminal residue" evidence="2">
    <location>
        <position position="77"/>
    </location>
</feature>
<dbReference type="Gene3D" id="3.40.50.300">
    <property type="entry name" value="P-loop containing nucleotide triphosphate hydrolases"/>
    <property type="match status" value="1"/>
</dbReference>
<dbReference type="EMBL" id="JAQMLA010000261">
    <property type="protein sequence ID" value="MDB8689143.1"/>
    <property type="molecule type" value="Genomic_DNA"/>
</dbReference>
<name>A0AAW6DL88_MEDGN</name>
<feature type="domain" description="Phage terminase large subunit N-terminal" evidence="1">
    <location>
        <begin position="19"/>
        <end position="77"/>
    </location>
</feature>
<dbReference type="InterPro" id="IPR027417">
    <property type="entry name" value="P-loop_NTPase"/>
</dbReference>
<dbReference type="RefSeq" id="WP_272108558.1">
    <property type="nucleotide sequence ID" value="NZ_JAQMLA010000261.1"/>
</dbReference>
<evidence type="ECO:0000313" key="2">
    <source>
        <dbReference type="EMBL" id="MDB8689143.1"/>
    </source>
</evidence>
<dbReference type="Pfam" id="PF04466">
    <property type="entry name" value="Terminase_3"/>
    <property type="match status" value="1"/>
</dbReference>
<accession>A0AAW6DL88</accession>
<reference evidence="2" key="1">
    <citation type="submission" date="2023-01" db="EMBL/GenBank/DDBJ databases">
        <title>Human gut microbiome strain richness.</title>
        <authorList>
            <person name="Chen-Liaw A."/>
        </authorList>
    </citation>
    <scope>NUCLEOTIDE SEQUENCE</scope>
    <source>
        <strain evidence="2">RTP21484st1_H11_RTP21484_190118</strain>
    </source>
</reference>